<keyword evidence="2" id="KW-1185">Reference proteome</keyword>
<sequence>MPPHERERSTSNENKRIEDMLLIILQKLHEQDRMLEEMKESVEVLNQMSGSHSRSIKLIEDLLDHALTHLYPSSKQPFGASPSRSANYINVAEWVRTGWFIMA</sequence>
<gene>
    <name evidence="1" type="ORF">H5410_027444</name>
</gene>
<dbReference type="EMBL" id="JACXVP010000005">
    <property type="protein sequence ID" value="KAG5605952.1"/>
    <property type="molecule type" value="Genomic_DNA"/>
</dbReference>
<proteinExistence type="predicted"/>
<comment type="caution">
    <text evidence="1">The sequence shown here is derived from an EMBL/GenBank/DDBJ whole genome shotgun (WGS) entry which is preliminary data.</text>
</comment>
<dbReference type="AlphaFoldDB" id="A0A9J5Z1V5"/>
<feature type="non-terminal residue" evidence="1">
    <location>
        <position position="1"/>
    </location>
</feature>
<dbReference type="Proteomes" id="UP000824120">
    <property type="component" value="Chromosome 5"/>
</dbReference>
<evidence type="ECO:0000313" key="2">
    <source>
        <dbReference type="Proteomes" id="UP000824120"/>
    </source>
</evidence>
<evidence type="ECO:0000313" key="1">
    <source>
        <dbReference type="EMBL" id="KAG5605952.1"/>
    </source>
</evidence>
<organism evidence="1 2">
    <name type="scientific">Solanum commersonii</name>
    <name type="common">Commerson's wild potato</name>
    <name type="synonym">Commerson's nightshade</name>
    <dbReference type="NCBI Taxonomy" id="4109"/>
    <lineage>
        <taxon>Eukaryota</taxon>
        <taxon>Viridiplantae</taxon>
        <taxon>Streptophyta</taxon>
        <taxon>Embryophyta</taxon>
        <taxon>Tracheophyta</taxon>
        <taxon>Spermatophyta</taxon>
        <taxon>Magnoliopsida</taxon>
        <taxon>eudicotyledons</taxon>
        <taxon>Gunneridae</taxon>
        <taxon>Pentapetalae</taxon>
        <taxon>asterids</taxon>
        <taxon>lamiids</taxon>
        <taxon>Solanales</taxon>
        <taxon>Solanaceae</taxon>
        <taxon>Solanoideae</taxon>
        <taxon>Solaneae</taxon>
        <taxon>Solanum</taxon>
    </lineage>
</organism>
<reference evidence="1 2" key="1">
    <citation type="submission" date="2020-09" db="EMBL/GenBank/DDBJ databases">
        <title>De no assembly of potato wild relative species, Solanum commersonii.</title>
        <authorList>
            <person name="Cho K."/>
        </authorList>
    </citation>
    <scope>NUCLEOTIDE SEQUENCE [LARGE SCALE GENOMIC DNA]</scope>
    <source>
        <strain evidence="1">LZ3.2</strain>
        <tissue evidence="1">Leaf</tissue>
    </source>
</reference>
<protein>
    <submittedName>
        <fullName evidence="1">Uncharacterized protein</fullName>
    </submittedName>
</protein>
<name>A0A9J5Z1V5_SOLCO</name>
<accession>A0A9J5Z1V5</accession>